<evidence type="ECO:0000313" key="2">
    <source>
        <dbReference type="Proteomes" id="UP000255509"/>
    </source>
</evidence>
<proteinExistence type="predicted"/>
<name>A0A379WAH4_SALET</name>
<protein>
    <submittedName>
        <fullName evidence="1">Ribosomal-protein-alanine acetyltransferase</fullName>
    </submittedName>
</protein>
<accession>A0A379WAH4</accession>
<sequence length="55" mass="6239">MIGEFHKQGSAFYFALLDPEEKEIYRRGEFFQCGARFFSCLLSGLFHCAKVAGQG</sequence>
<dbReference type="Proteomes" id="UP000255509">
    <property type="component" value="Unassembled WGS sequence"/>
</dbReference>
<dbReference type="GO" id="GO:0016740">
    <property type="term" value="F:transferase activity"/>
    <property type="evidence" value="ECO:0007669"/>
    <property type="project" value="UniProtKB-KW"/>
</dbReference>
<gene>
    <name evidence="1" type="primary">rimJ_2</name>
    <name evidence="1" type="ORF">NCTC8258_04095</name>
</gene>
<reference evidence="1 2" key="1">
    <citation type="submission" date="2018-06" db="EMBL/GenBank/DDBJ databases">
        <authorList>
            <consortium name="Pathogen Informatics"/>
            <person name="Doyle S."/>
        </authorList>
    </citation>
    <scope>NUCLEOTIDE SEQUENCE [LARGE SCALE GENOMIC DNA]</scope>
    <source>
        <strain evidence="1 2">NCTC8258</strain>
    </source>
</reference>
<dbReference type="EMBL" id="UGXS01000004">
    <property type="protein sequence ID" value="SUH16337.1"/>
    <property type="molecule type" value="Genomic_DNA"/>
</dbReference>
<dbReference type="AlphaFoldDB" id="A0A379WAH4"/>
<organism evidence="1 2">
    <name type="scientific">Salmonella enterica I</name>
    <dbReference type="NCBI Taxonomy" id="59201"/>
    <lineage>
        <taxon>Bacteria</taxon>
        <taxon>Pseudomonadati</taxon>
        <taxon>Pseudomonadota</taxon>
        <taxon>Gammaproteobacteria</taxon>
        <taxon>Enterobacterales</taxon>
        <taxon>Enterobacteriaceae</taxon>
        <taxon>Salmonella</taxon>
    </lineage>
</organism>
<evidence type="ECO:0000313" key="1">
    <source>
        <dbReference type="EMBL" id="SUH16337.1"/>
    </source>
</evidence>
<keyword evidence="1" id="KW-0808">Transferase</keyword>